<keyword evidence="3" id="KW-1185">Reference proteome</keyword>
<comment type="caution">
    <text evidence="2">The sequence shown here is derived from an EMBL/GenBank/DDBJ whole genome shotgun (WGS) entry which is preliminary data.</text>
</comment>
<sequence>MQKALPKTDGYRSAGRNEGQRAGAYRPKVRRVDNAHVRSESPTLDLPRPKFLKIIQNWCYGSDSLGPMDLSDLSRIAKSTAKMRNSFEHPSDNLRSHVPTGRMSGFAQLNRRIFIRGFHFKRVVGEAKVHWEVGWKFPREPGEGVFLASLPITTGTGRDLKIIDKGGLAATETAGAALQATNGVQQPGNIAPTTIFGDIADGSCVKESPQEPEMMRINARG</sequence>
<evidence type="ECO:0000313" key="3">
    <source>
        <dbReference type="Proteomes" id="UP001221757"/>
    </source>
</evidence>
<accession>A0AAD7BQT5</accession>
<protein>
    <submittedName>
        <fullName evidence="2">Uncharacterized protein</fullName>
    </submittedName>
</protein>
<reference evidence="2" key="1">
    <citation type="submission" date="2023-03" db="EMBL/GenBank/DDBJ databases">
        <title>Massive genome expansion in bonnet fungi (Mycena s.s.) driven by repeated elements and novel gene families across ecological guilds.</title>
        <authorList>
            <consortium name="Lawrence Berkeley National Laboratory"/>
            <person name="Harder C.B."/>
            <person name="Miyauchi S."/>
            <person name="Viragh M."/>
            <person name="Kuo A."/>
            <person name="Thoen E."/>
            <person name="Andreopoulos B."/>
            <person name="Lu D."/>
            <person name="Skrede I."/>
            <person name="Drula E."/>
            <person name="Henrissat B."/>
            <person name="Morin E."/>
            <person name="Kohler A."/>
            <person name="Barry K."/>
            <person name="LaButti K."/>
            <person name="Morin E."/>
            <person name="Salamov A."/>
            <person name="Lipzen A."/>
            <person name="Mereny Z."/>
            <person name="Hegedus B."/>
            <person name="Baldrian P."/>
            <person name="Stursova M."/>
            <person name="Weitz H."/>
            <person name="Taylor A."/>
            <person name="Grigoriev I.V."/>
            <person name="Nagy L.G."/>
            <person name="Martin F."/>
            <person name="Kauserud H."/>
        </authorList>
    </citation>
    <scope>NUCLEOTIDE SEQUENCE</scope>
    <source>
        <strain evidence="2">CBHHK067</strain>
    </source>
</reference>
<dbReference type="Proteomes" id="UP001221757">
    <property type="component" value="Unassembled WGS sequence"/>
</dbReference>
<proteinExistence type="predicted"/>
<organism evidence="2 3">
    <name type="scientific">Mycena rosella</name>
    <name type="common">Pink bonnet</name>
    <name type="synonym">Agaricus rosellus</name>
    <dbReference type="NCBI Taxonomy" id="1033263"/>
    <lineage>
        <taxon>Eukaryota</taxon>
        <taxon>Fungi</taxon>
        <taxon>Dikarya</taxon>
        <taxon>Basidiomycota</taxon>
        <taxon>Agaricomycotina</taxon>
        <taxon>Agaricomycetes</taxon>
        <taxon>Agaricomycetidae</taxon>
        <taxon>Agaricales</taxon>
        <taxon>Marasmiineae</taxon>
        <taxon>Mycenaceae</taxon>
        <taxon>Mycena</taxon>
    </lineage>
</organism>
<dbReference type="EMBL" id="JARKIE010000553">
    <property type="protein sequence ID" value="KAJ7628117.1"/>
    <property type="molecule type" value="Genomic_DNA"/>
</dbReference>
<evidence type="ECO:0000313" key="2">
    <source>
        <dbReference type="EMBL" id="KAJ7628117.1"/>
    </source>
</evidence>
<gene>
    <name evidence="2" type="ORF">B0H17DRAFT_1150709</name>
</gene>
<evidence type="ECO:0000256" key="1">
    <source>
        <dbReference type="SAM" id="MobiDB-lite"/>
    </source>
</evidence>
<dbReference type="AlphaFoldDB" id="A0AAD7BQT5"/>
<name>A0AAD7BQT5_MYCRO</name>
<feature type="region of interest" description="Disordered" evidence="1">
    <location>
        <begin position="1"/>
        <end position="36"/>
    </location>
</feature>